<evidence type="ECO:0000313" key="2">
    <source>
        <dbReference type="Proteomes" id="UP000255139"/>
    </source>
</evidence>
<sequence>MGRKITIGLENQYNLFSHNTDIHIKGVIMKYDYTRCWSALCTVLNAKQGNSRITLSRIIKQSKKHSLKILQCKYKLSNTKRYKSYNTQQNVTQNDTTIKHINNSQNSNVIETYNASCSDIPLINTDLQQSYILYVKLYICSQPIKQTIKIMPKVFLLLFISNSISQASRTQFFLGLGSSITEPKVYTDSKNQMTKNTSSVNESGGFYYNQEQLGNYEGNAKDIRSIYAGIETTIDDWDIFTVRGFISASYSNSVNFGNLKGVRNGNLRPCNQNELPTLTTICFRDQFPTSQPGVTVPLNTNPGFANSISSNALMLSYSAGADIGINIPIHVVIEKTSGYKIISLRVGLYLGGGYQFTSYSIGTYDDRTYSNQVPVFDDTNRSQIISNTRNDTLYAAGGGWFFHAGFNFYISNNLRIDIGAKLDSTARESSRWYLQQATSPPANPAPPAPPHNPVFFEQLLIQSHSIRMSPVWHVNMYVLF</sequence>
<dbReference type="Proteomes" id="UP000255139">
    <property type="component" value="Unassembled WGS sequence"/>
</dbReference>
<reference evidence="1 2" key="1">
    <citation type="submission" date="2018-06" db="EMBL/GenBank/DDBJ databases">
        <authorList>
            <consortium name="Pathogen Informatics"/>
            <person name="Doyle S."/>
        </authorList>
    </citation>
    <scope>NUCLEOTIDE SEQUENCE [LARGE SCALE GENOMIC DNA]</scope>
    <source>
        <strain evidence="1 2">NCTC12714</strain>
    </source>
</reference>
<gene>
    <name evidence="1" type="ORF">NCTC12714_00816</name>
</gene>
<keyword evidence="2" id="KW-1185">Reference proteome</keyword>
<organism evidence="1 2">
    <name type="scientific">Helicobacter muridarum</name>
    <dbReference type="NCBI Taxonomy" id="216"/>
    <lineage>
        <taxon>Bacteria</taxon>
        <taxon>Pseudomonadati</taxon>
        <taxon>Campylobacterota</taxon>
        <taxon>Epsilonproteobacteria</taxon>
        <taxon>Campylobacterales</taxon>
        <taxon>Helicobacteraceae</taxon>
        <taxon>Helicobacter</taxon>
    </lineage>
</organism>
<accession>A0A377PT52</accession>
<proteinExistence type="predicted"/>
<dbReference type="AlphaFoldDB" id="A0A377PT52"/>
<name>A0A377PT52_9HELI</name>
<evidence type="ECO:0000313" key="1">
    <source>
        <dbReference type="EMBL" id="STQ86026.1"/>
    </source>
</evidence>
<evidence type="ECO:0008006" key="3">
    <source>
        <dbReference type="Google" id="ProtNLM"/>
    </source>
</evidence>
<protein>
    <recommendedName>
        <fullName evidence="3">Outer membrane beta-barrel protein</fullName>
    </recommendedName>
</protein>
<dbReference type="EMBL" id="UGJE01000002">
    <property type="protein sequence ID" value="STQ86026.1"/>
    <property type="molecule type" value="Genomic_DNA"/>
</dbReference>